<reference evidence="7" key="1">
    <citation type="journal article" date="2019" name="Int. J. Syst. Evol. Microbiol.">
        <title>The Global Catalogue of Microorganisms (GCM) 10K type strain sequencing project: providing services to taxonomists for standard genome sequencing and annotation.</title>
        <authorList>
            <consortium name="The Broad Institute Genomics Platform"/>
            <consortium name="The Broad Institute Genome Sequencing Center for Infectious Disease"/>
            <person name="Wu L."/>
            <person name="Ma J."/>
        </authorList>
    </citation>
    <scope>NUCLEOTIDE SEQUENCE [LARGE SCALE GENOMIC DNA]</scope>
    <source>
        <strain evidence="7">CGMCC 1.15928</strain>
    </source>
</reference>
<comment type="caution">
    <text evidence="6">The sequence shown here is derived from an EMBL/GenBank/DDBJ whole genome shotgun (WGS) entry which is preliminary data.</text>
</comment>
<evidence type="ECO:0000256" key="3">
    <source>
        <dbReference type="ARBA" id="ARBA00048782"/>
    </source>
</evidence>
<dbReference type="InterPro" id="IPR036509">
    <property type="entry name" value="Met_Sox_Rdtase_MsrA_sf"/>
</dbReference>
<dbReference type="RefSeq" id="WP_084392312.1">
    <property type="nucleotide sequence ID" value="NZ_BMKF01000002.1"/>
</dbReference>
<dbReference type="SUPFAM" id="SSF55068">
    <property type="entry name" value="Peptide methionine sulfoxide reductase"/>
    <property type="match status" value="1"/>
</dbReference>
<keyword evidence="1 4" id="KW-0560">Oxidoreductase</keyword>
<keyword evidence="7" id="KW-1185">Reference proteome</keyword>
<proteinExistence type="inferred from homology"/>
<comment type="catalytic activity">
    <reaction evidence="3 4">
        <text>[thioredoxin]-disulfide + L-methionine + H2O = L-methionine (S)-S-oxide + [thioredoxin]-dithiol</text>
        <dbReference type="Rhea" id="RHEA:19993"/>
        <dbReference type="Rhea" id="RHEA-COMP:10698"/>
        <dbReference type="Rhea" id="RHEA-COMP:10700"/>
        <dbReference type="ChEBI" id="CHEBI:15377"/>
        <dbReference type="ChEBI" id="CHEBI:29950"/>
        <dbReference type="ChEBI" id="CHEBI:50058"/>
        <dbReference type="ChEBI" id="CHEBI:57844"/>
        <dbReference type="ChEBI" id="CHEBI:58772"/>
        <dbReference type="EC" id="1.8.4.11"/>
    </reaction>
</comment>
<comment type="function">
    <text evidence="4">Has an important function as a repair enzyme for proteins that have been inactivated by oxidation. Catalyzes the reversible oxidation-reduction of methionine sulfoxide in proteins to methionine.</text>
</comment>
<evidence type="ECO:0000313" key="7">
    <source>
        <dbReference type="Proteomes" id="UP000628854"/>
    </source>
</evidence>
<evidence type="ECO:0000256" key="1">
    <source>
        <dbReference type="ARBA" id="ARBA00023002"/>
    </source>
</evidence>
<evidence type="ECO:0000313" key="6">
    <source>
        <dbReference type="EMBL" id="GGB71510.1"/>
    </source>
</evidence>
<gene>
    <name evidence="4 6" type="primary">msrA</name>
    <name evidence="6" type="ORF">GCM10011503_20220</name>
</gene>
<organism evidence="6 7">
    <name type="scientific">Henriciella pelagia</name>
    <dbReference type="NCBI Taxonomy" id="1977912"/>
    <lineage>
        <taxon>Bacteria</taxon>
        <taxon>Pseudomonadati</taxon>
        <taxon>Pseudomonadota</taxon>
        <taxon>Alphaproteobacteria</taxon>
        <taxon>Hyphomonadales</taxon>
        <taxon>Hyphomonadaceae</taxon>
        <taxon>Henriciella</taxon>
    </lineage>
</organism>
<dbReference type="Proteomes" id="UP000628854">
    <property type="component" value="Unassembled WGS sequence"/>
</dbReference>
<dbReference type="EMBL" id="BMKF01000002">
    <property type="protein sequence ID" value="GGB71510.1"/>
    <property type="molecule type" value="Genomic_DNA"/>
</dbReference>
<comment type="catalytic activity">
    <reaction evidence="2 4">
        <text>L-methionyl-[protein] + [thioredoxin]-disulfide + H2O = L-methionyl-(S)-S-oxide-[protein] + [thioredoxin]-dithiol</text>
        <dbReference type="Rhea" id="RHEA:14217"/>
        <dbReference type="Rhea" id="RHEA-COMP:10698"/>
        <dbReference type="Rhea" id="RHEA-COMP:10700"/>
        <dbReference type="Rhea" id="RHEA-COMP:12313"/>
        <dbReference type="Rhea" id="RHEA-COMP:12315"/>
        <dbReference type="ChEBI" id="CHEBI:15377"/>
        <dbReference type="ChEBI" id="CHEBI:16044"/>
        <dbReference type="ChEBI" id="CHEBI:29950"/>
        <dbReference type="ChEBI" id="CHEBI:44120"/>
        <dbReference type="ChEBI" id="CHEBI:50058"/>
        <dbReference type="EC" id="1.8.4.11"/>
    </reaction>
</comment>
<dbReference type="PANTHER" id="PTHR43774">
    <property type="entry name" value="PEPTIDE METHIONINE SULFOXIDE REDUCTASE"/>
    <property type="match status" value="1"/>
</dbReference>
<protein>
    <recommendedName>
        <fullName evidence="4">Peptide methionine sulfoxide reductase MsrA</fullName>
        <shortName evidence="4">Protein-methionine-S-oxide reductase</shortName>
        <ecNumber evidence="4">1.8.4.11</ecNumber>
    </recommendedName>
    <alternativeName>
        <fullName evidence="4">Peptide-methionine (S)-S-oxide reductase</fullName>
        <shortName evidence="4">Peptide Met(O) reductase</shortName>
    </alternativeName>
</protein>
<dbReference type="HAMAP" id="MF_01401">
    <property type="entry name" value="MsrA"/>
    <property type="match status" value="1"/>
</dbReference>
<dbReference type="EC" id="1.8.4.11" evidence="4"/>
<dbReference type="InterPro" id="IPR002569">
    <property type="entry name" value="Met_Sox_Rdtase_MsrA_dom"/>
</dbReference>
<feature type="active site" evidence="4">
    <location>
        <position position="50"/>
    </location>
</feature>
<dbReference type="PANTHER" id="PTHR43774:SF1">
    <property type="entry name" value="PEPTIDE METHIONINE SULFOXIDE REDUCTASE MSRA 2"/>
    <property type="match status" value="1"/>
</dbReference>
<accession>A0ABQ1JKR3</accession>
<comment type="similarity">
    <text evidence="4">Belongs to the MsrA Met sulfoxide reductase family.</text>
</comment>
<evidence type="ECO:0000256" key="2">
    <source>
        <dbReference type="ARBA" id="ARBA00047806"/>
    </source>
</evidence>
<sequence>MKRSQTTLIAAIAGGAAIATGFVWNAMAEQGGDTPTESTRLATAIFAGGCFWCVEADFDKVDGVVSTVSGYTGGSVENPTYKQVTYGDTGHYEAVKISYDPSRVTYEELVDHFFHTIDPTDPRGQFCDKGESYRTAVFVQSPEERDVAETEIKSIEEAGILPGPVVTKVLDASEFWPAEDYHQDYYRTTPVKYRFYRQGCGRDAKLKKIWGDAAITAY</sequence>
<feature type="domain" description="Peptide methionine sulphoxide reductase MsrA" evidence="5">
    <location>
        <begin position="43"/>
        <end position="193"/>
    </location>
</feature>
<dbReference type="Pfam" id="PF01625">
    <property type="entry name" value="PMSR"/>
    <property type="match status" value="1"/>
</dbReference>
<dbReference type="NCBIfam" id="TIGR00401">
    <property type="entry name" value="msrA"/>
    <property type="match status" value="1"/>
</dbReference>
<name>A0ABQ1JKR3_9PROT</name>
<evidence type="ECO:0000256" key="4">
    <source>
        <dbReference type="HAMAP-Rule" id="MF_01401"/>
    </source>
</evidence>
<dbReference type="Gene3D" id="3.30.1060.10">
    <property type="entry name" value="Peptide methionine sulphoxide reductase MsrA"/>
    <property type="match status" value="1"/>
</dbReference>
<evidence type="ECO:0000259" key="5">
    <source>
        <dbReference type="Pfam" id="PF01625"/>
    </source>
</evidence>